<dbReference type="EMBL" id="CADCXU010026216">
    <property type="protein sequence ID" value="CAB0013197.1"/>
    <property type="molecule type" value="Genomic_DNA"/>
</dbReference>
<dbReference type="InterPro" id="IPR001584">
    <property type="entry name" value="Integrase_cat-core"/>
</dbReference>
<dbReference type="AlphaFoldDB" id="A0A6H5HAR7"/>
<accession>A0A6H5HAR7</accession>
<dbReference type="InterPro" id="IPR050951">
    <property type="entry name" value="Retrovirus_Pol_polyprotein"/>
</dbReference>
<dbReference type="Pfam" id="PF22938">
    <property type="entry name" value="Integrase_p58_C"/>
    <property type="match status" value="1"/>
</dbReference>
<dbReference type="Gene3D" id="3.30.70.270">
    <property type="match status" value="1"/>
</dbReference>
<evidence type="ECO:0000256" key="4">
    <source>
        <dbReference type="ARBA" id="ARBA00022759"/>
    </source>
</evidence>
<dbReference type="GO" id="GO:0015074">
    <property type="term" value="P:DNA integration"/>
    <property type="evidence" value="ECO:0007669"/>
    <property type="project" value="InterPro"/>
</dbReference>
<evidence type="ECO:0000256" key="1">
    <source>
        <dbReference type="ARBA" id="ARBA00012493"/>
    </source>
</evidence>
<dbReference type="InterPro" id="IPR043502">
    <property type="entry name" value="DNA/RNA_pol_sf"/>
</dbReference>
<evidence type="ECO:0000313" key="8">
    <source>
        <dbReference type="EMBL" id="CAB0013197.1"/>
    </source>
</evidence>
<dbReference type="Pfam" id="PF00665">
    <property type="entry name" value="rve"/>
    <property type="match status" value="1"/>
</dbReference>
<keyword evidence="4" id="KW-0378">Hydrolase</keyword>
<dbReference type="GO" id="GO:0004519">
    <property type="term" value="F:endonuclease activity"/>
    <property type="evidence" value="ECO:0007669"/>
    <property type="project" value="UniProtKB-KW"/>
</dbReference>
<keyword evidence="5" id="KW-0695">RNA-directed DNA polymerase</keyword>
<dbReference type="FunFam" id="3.30.420.10:FF:000032">
    <property type="entry name" value="Retrovirus-related Pol polyprotein from transposon 297-like Protein"/>
    <property type="match status" value="1"/>
</dbReference>
<dbReference type="OrthoDB" id="6382339at2759"/>
<sequence>MYIMELATPLYRLQESKGDFEWTTKCDSAFNALKSALTKPPVLSHPVLGATYVLDVDASNSAVGATLSQVDNNGERVVAYYSKCLSKPERNYCVTRKELLSLIKALRHFDSYGLDNGDPVIVRTDHSSLTWLRNFKNPDGQLARWLEQLAPYNIQIVYRSGKSHQNADGLSRRPCIQSDCRYCARQEERNGSNIEEQIRRTTLAMEVDWAEAQRSDMVLKQLLPWVAAREKPSWEAVSAQGSELKAYWAMFDLLLLEDGVLKRSWESTTRGLKQILVPAAKQQDVLQLSHQIGHFGIRRMISNVRNSFYWIGMHKDIRTFVRSCPVCAQRKGPSAQKKAPLQTYVTGASMDRVAIDILGPFPKTERGNRFIVVTMDYFTKWPKAFPVPDRTAETVAEGLVEHVVSRLGIPLEIHTDQGPEFESAVFQHALQVLGIKRTRTTSLHPQSNGMVERFNRTLLELLSKIVGQHQEDWDRQVPLALLAYRATEHASTGFSPSMLQYGREMRLPVNLLCGSLPQERKETDYAKQLRERLTTIHEAARDRLLKAAGEVKRRYVTRGQPQIFSEGQKVWCFYPRRRVGLTPKLQSCWTGPCTIMRKLSDVVYKIKLPSGRCFNVHVDRLLPVEEGREKC</sequence>
<proteinExistence type="predicted"/>
<keyword evidence="2" id="KW-0548">Nucleotidyltransferase</keyword>
<dbReference type="FunFam" id="3.10.20.370:FF:000001">
    <property type="entry name" value="Retrovirus-related Pol polyprotein from transposon 17.6-like protein"/>
    <property type="match status" value="1"/>
</dbReference>
<dbReference type="SUPFAM" id="SSF56672">
    <property type="entry name" value="DNA/RNA polymerases"/>
    <property type="match status" value="1"/>
</dbReference>
<dbReference type="InterPro" id="IPR041588">
    <property type="entry name" value="Integrase_H2C2"/>
</dbReference>
<gene>
    <name evidence="8" type="ORF">NTEN_LOCUS17808</name>
</gene>
<dbReference type="GO" id="GO:0003676">
    <property type="term" value="F:nucleic acid binding"/>
    <property type="evidence" value="ECO:0007669"/>
    <property type="project" value="InterPro"/>
</dbReference>
<dbReference type="Pfam" id="PF17921">
    <property type="entry name" value="Integrase_H2C2"/>
    <property type="match status" value="1"/>
</dbReference>
<organism evidence="8 9">
    <name type="scientific">Nesidiocoris tenuis</name>
    <dbReference type="NCBI Taxonomy" id="355587"/>
    <lineage>
        <taxon>Eukaryota</taxon>
        <taxon>Metazoa</taxon>
        <taxon>Ecdysozoa</taxon>
        <taxon>Arthropoda</taxon>
        <taxon>Hexapoda</taxon>
        <taxon>Insecta</taxon>
        <taxon>Pterygota</taxon>
        <taxon>Neoptera</taxon>
        <taxon>Paraneoptera</taxon>
        <taxon>Hemiptera</taxon>
        <taxon>Heteroptera</taxon>
        <taxon>Panheteroptera</taxon>
        <taxon>Cimicomorpha</taxon>
        <taxon>Miridae</taxon>
        <taxon>Dicyphina</taxon>
        <taxon>Nesidiocoris</taxon>
    </lineage>
</organism>
<dbReference type="EC" id="2.7.7.49" evidence="1"/>
<dbReference type="InterPro" id="IPR041577">
    <property type="entry name" value="RT_RNaseH_2"/>
</dbReference>
<dbReference type="GO" id="GO:0042575">
    <property type="term" value="C:DNA polymerase complex"/>
    <property type="evidence" value="ECO:0007669"/>
    <property type="project" value="UniProtKB-ARBA"/>
</dbReference>
<dbReference type="FunFam" id="1.10.340.70:FF:000001">
    <property type="entry name" value="Retrovirus-related Pol polyprotein from transposon gypsy-like Protein"/>
    <property type="match status" value="1"/>
</dbReference>
<feature type="domain" description="Integrase catalytic" evidence="7">
    <location>
        <begin position="336"/>
        <end position="504"/>
    </location>
</feature>
<dbReference type="GO" id="GO:0003964">
    <property type="term" value="F:RNA-directed DNA polymerase activity"/>
    <property type="evidence" value="ECO:0007669"/>
    <property type="project" value="UniProtKB-KW"/>
</dbReference>
<dbReference type="Gene3D" id="3.30.420.10">
    <property type="entry name" value="Ribonuclease H-like superfamily/Ribonuclease H"/>
    <property type="match status" value="1"/>
</dbReference>
<evidence type="ECO:0000256" key="5">
    <source>
        <dbReference type="ARBA" id="ARBA00022918"/>
    </source>
</evidence>
<dbReference type="SUPFAM" id="SSF53098">
    <property type="entry name" value="Ribonuclease H-like"/>
    <property type="match status" value="1"/>
</dbReference>
<dbReference type="InterPro" id="IPR012337">
    <property type="entry name" value="RNaseH-like_sf"/>
</dbReference>
<name>A0A6H5HAR7_9HEMI</name>
<dbReference type="PANTHER" id="PTHR37984">
    <property type="entry name" value="PROTEIN CBG26694"/>
    <property type="match status" value="1"/>
</dbReference>
<keyword evidence="6" id="KW-0511">Multifunctional enzyme</keyword>
<dbReference type="CDD" id="cd09274">
    <property type="entry name" value="RNase_HI_RT_Ty3"/>
    <property type="match status" value="1"/>
</dbReference>
<dbReference type="InterPro" id="IPR036397">
    <property type="entry name" value="RNaseH_sf"/>
</dbReference>
<reference evidence="8 9" key="1">
    <citation type="submission" date="2020-02" db="EMBL/GenBank/DDBJ databases">
        <authorList>
            <person name="Ferguson B K."/>
        </authorList>
    </citation>
    <scope>NUCLEOTIDE SEQUENCE [LARGE SCALE GENOMIC DNA]</scope>
</reference>
<protein>
    <recommendedName>
        <fullName evidence="1">RNA-directed DNA polymerase</fullName>
        <ecNumber evidence="1">2.7.7.49</ecNumber>
    </recommendedName>
</protein>
<dbReference type="InterPro" id="IPR054465">
    <property type="entry name" value="Integrase_p58-like_C"/>
</dbReference>
<evidence type="ECO:0000256" key="6">
    <source>
        <dbReference type="ARBA" id="ARBA00023268"/>
    </source>
</evidence>
<evidence type="ECO:0000259" key="7">
    <source>
        <dbReference type="PROSITE" id="PS50994"/>
    </source>
</evidence>
<dbReference type="Pfam" id="PF17919">
    <property type="entry name" value="RT_RNaseH_2"/>
    <property type="match status" value="1"/>
</dbReference>
<evidence type="ECO:0000256" key="3">
    <source>
        <dbReference type="ARBA" id="ARBA00022722"/>
    </source>
</evidence>
<keyword evidence="2" id="KW-0808">Transferase</keyword>
<keyword evidence="4" id="KW-0255">Endonuclease</keyword>
<dbReference type="Gene3D" id="1.10.340.70">
    <property type="match status" value="1"/>
</dbReference>
<dbReference type="Proteomes" id="UP000479000">
    <property type="component" value="Unassembled WGS sequence"/>
</dbReference>
<keyword evidence="9" id="KW-1185">Reference proteome</keyword>
<dbReference type="PANTHER" id="PTHR37984:SF5">
    <property type="entry name" value="PROTEIN NYNRIN-LIKE"/>
    <property type="match status" value="1"/>
</dbReference>
<dbReference type="PROSITE" id="PS50994">
    <property type="entry name" value="INTEGRASE"/>
    <property type="match status" value="1"/>
</dbReference>
<dbReference type="InterPro" id="IPR043128">
    <property type="entry name" value="Rev_trsase/Diguanyl_cyclase"/>
</dbReference>
<evidence type="ECO:0000313" key="9">
    <source>
        <dbReference type="Proteomes" id="UP000479000"/>
    </source>
</evidence>
<keyword evidence="3" id="KW-0540">Nuclease</keyword>
<evidence type="ECO:0000256" key="2">
    <source>
        <dbReference type="ARBA" id="ARBA00022695"/>
    </source>
</evidence>